<accession>A0A0E9X7W8</accession>
<protein>
    <submittedName>
        <fullName evidence="1">Uncharacterized protein</fullName>
    </submittedName>
</protein>
<reference evidence="1" key="1">
    <citation type="submission" date="2014-11" db="EMBL/GenBank/DDBJ databases">
        <authorList>
            <person name="Amaro Gonzalez C."/>
        </authorList>
    </citation>
    <scope>NUCLEOTIDE SEQUENCE</scope>
</reference>
<proteinExistence type="predicted"/>
<dbReference type="AlphaFoldDB" id="A0A0E9X7W8"/>
<dbReference type="EMBL" id="GBXM01010809">
    <property type="protein sequence ID" value="JAH97768.1"/>
    <property type="molecule type" value="Transcribed_RNA"/>
</dbReference>
<sequence>MEYDGLNKMGKKVLDSRFNLNNIVKGDVLQGGTVLQWVALSPHSKKVLGIVSQPGPFCVEFACSPRVYVSFLQVIRFPPPVQRHAG</sequence>
<name>A0A0E9X7W8_ANGAN</name>
<evidence type="ECO:0000313" key="1">
    <source>
        <dbReference type="EMBL" id="JAH97768.1"/>
    </source>
</evidence>
<organism evidence="1">
    <name type="scientific">Anguilla anguilla</name>
    <name type="common">European freshwater eel</name>
    <name type="synonym">Muraena anguilla</name>
    <dbReference type="NCBI Taxonomy" id="7936"/>
    <lineage>
        <taxon>Eukaryota</taxon>
        <taxon>Metazoa</taxon>
        <taxon>Chordata</taxon>
        <taxon>Craniata</taxon>
        <taxon>Vertebrata</taxon>
        <taxon>Euteleostomi</taxon>
        <taxon>Actinopterygii</taxon>
        <taxon>Neopterygii</taxon>
        <taxon>Teleostei</taxon>
        <taxon>Anguilliformes</taxon>
        <taxon>Anguillidae</taxon>
        <taxon>Anguilla</taxon>
    </lineage>
</organism>
<reference evidence="1" key="2">
    <citation type="journal article" date="2015" name="Fish Shellfish Immunol.">
        <title>Early steps in the European eel (Anguilla anguilla)-Vibrio vulnificus interaction in the gills: Role of the RtxA13 toxin.</title>
        <authorList>
            <person name="Callol A."/>
            <person name="Pajuelo D."/>
            <person name="Ebbesson L."/>
            <person name="Teles M."/>
            <person name="MacKenzie S."/>
            <person name="Amaro C."/>
        </authorList>
    </citation>
    <scope>NUCLEOTIDE SEQUENCE</scope>
</reference>